<feature type="domain" description="Leucine-binding protein" evidence="5">
    <location>
        <begin position="125"/>
        <end position="240"/>
    </location>
</feature>
<keyword evidence="2 4" id="KW-0732">Signal</keyword>
<dbReference type="PANTHER" id="PTHR30483:SF6">
    <property type="entry name" value="PERIPLASMIC BINDING PROTEIN OF ABC TRANSPORTER FOR NATURAL AMINO ACIDS"/>
    <property type="match status" value="1"/>
</dbReference>
<dbReference type="Gene3D" id="3.40.50.2300">
    <property type="match status" value="2"/>
</dbReference>
<evidence type="ECO:0000256" key="2">
    <source>
        <dbReference type="ARBA" id="ARBA00022729"/>
    </source>
</evidence>
<sequence>MTAAKPRLSAHPWLIASSLALLILISVGFFAGAAVAQDEAATPQANTTQTTAPAGLTVTIGYLTEAIPEPAPLSLVEIVAKDKGLAGAKVALADNQTTGKFLKQTYELKEKTVDAGGDLKAGLDDLTGQGAKLIVADLTADRLLQLADLPEAKDLVIFNIRAEDDGLRLKNCRANIFNVAPSRAMKADALAQYLAVKRWMRWVLVSGSNDADKAFADAMRHSAKKFGAKIVEERSYEFKAGSRRSDTGEQQIRKQMADLTQRLPDYDVLVVADESEVFGEYLPYRTWDPRPVVGTQGLVPTAWHRSQEQWGGMQMQRRFEAATHRWMLERDYSAWVAVRAIGEAATRTGKADPADIRSYLVSDAFTLGAFKGQGVTFRKWNQQLRQPIVLASPLMLVSVSPQEGFLHQRTPLDTLGYDEPESACHLNK</sequence>
<proteinExistence type="inferred from homology"/>
<evidence type="ECO:0000256" key="4">
    <source>
        <dbReference type="SAM" id="SignalP"/>
    </source>
</evidence>
<dbReference type="Pfam" id="PF13458">
    <property type="entry name" value="Peripla_BP_6"/>
    <property type="match status" value="1"/>
</dbReference>
<dbReference type="Proteomes" id="UP001279642">
    <property type="component" value="Unassembled WGS sequence"/>
</dbReference>
<accession>A0ABU5ELD5</accession>
<evidence type="ECO:0000313" key="7">
    <source>
        <dbReference type="Proteomes" id="UP001279642"/>
    </source>
</evidence>
<gene>
    <name evidence="6" type="ORF">SMD27_23395</name>
</gene>
<organism evidence="6 7">
    <name type="scientific">Dongia soli</name>
    <dbReference type="NCBI Taxonomy" id="600628"/>
    <lineage>
        <taxon>Bacteria</taxon>
        <taxon>Pseudomonadati</taxon>
        <taxon>Pseudomonadota</taxon>
        <taxon>Alphaproteobacteria</taxon>
        <taxon>Rhodospirillales</taxon>
        <taxon>Dongiaceae</taxon>
        <taxon>Dongia</taxon>
    </lineage>
</organism>
<evidence type="ECO:0000256" key="1">
    <source>
        <dbReference type="ARBA" id="ARBA00010062"/>
    </source>
</evidence>
<dbReference type="RefSeq" id="WP_320510877.1">
    <property type="nucleotide sequence ID" value="NZ_JAXCLW010000014.1"/>
</dbReference>
<feature type="chain" id="PRO_5047259270" evidence="4">
    <location>
        <begin position="37"/>
        <end position="428"/>
    </location>
</feature>
<dbReference type="CDD" id="cd06268">
    <property type="entry name" value="PBP1_ABC_transporter_LIVBP-like"/>
    <property type="match status" value="1"/>
</dbReference>
<reference evidence="6 7" key="1">
    <citation type="journal article" date="2016" name="Antonie Van Leeuwenhoek">
        <title>Dongia soli sp. nov., isolated from soil from Dokdo, Korea.</title>
        <authorList>
            <person name="Kim D.U."/>
            <person name="Lee H."/>
            <person name="Kim H."/>
            <person name="Kim S.G."/>
            <person name="Ka J.O."/>
        </authorList>
    </citation>
    <scope>NUCLEOTIDE SEQUENCE [LARGE SCALE GENOMIC DNA]</scope>
    <source>
        <strain evidence="6 7">D78</strain>
    </source>
</reference>
<protein>
    <submittedName>
        <fullName evidence="6">ABC transporter substrate-binding protein</fullName>
    </submittedName>
</protein>
<evidence type="ECO:0000259" key="5">
    <source>
        <dbReference type="Pfam" id="PF13458"/>
    </source>
</evidence>
<evidence type="ECO:0000313" key="6">
    <source>
        <dbReference type="EMBL" id="MDY0885801.1"/>
    </source>
</evidence>
<dbReference type="InterPro" id="IPR022478">
    <property type="entry name" value="ABC_transptr_sub-bd_PQQ"/>
</dbReference>
<keyword evidence="7" id="KW-1185">Reference proteome</keyword>
<feature type="signal peptide" evidence="4">
    <location>
        <begin position="1"/>
        <end position="36"/>
    </location>
</feature>
<dbReference type="InterPro" id="IPR028082">
    <property type="entry name" value="Peripla_BP_I"/>
</dbReference>
<dbReference type="InterPro" id="IPR051010">
    <property type="entry name" value="BCAA_transport"/>
</dbReference>
<comment type="caution">
    <text evidence="6">The sequence shown here is derived from an EMBL/GenBank/DDBJ whole genome shotgun (WGS) entry which is preliminary data.</text>
</comment>
<dbReference type="SUPFAM" id="SSF53822">
    <property type="entry name" value="Periplasmic binding protein-like I"/>
    <property type="match status" value="1"/>
</dbReference>
<keyword evidence="3" id="KW-0029">Amino-acid transport</keyword>
<dbReference type="PANTHER" id="PTHR30483">
    <property type="entry name" value="LEUCINE-SPECIFIC-BINDING PROTEIN"/>
    <property type="match status" value="1"/>
</dbReference>
<dbReference type="NCBIfam" id="TIGR03863">
    <property type="entry name" value="PQQ_ABC_bind"/>
    <property type="match status" value="1"/>
</dbReference>
<dbReference type="EMBL" id="JAXCLW010000014">
    <property type="protein sequence ID" value="MDY0885801.1"/>
    <property type="molecule type" value="Genomic_DNA"/>
</dbReference>
<comment type="similarity">
    <text evidence="1">Belongs to the leucine-binding protein family.</text>
</comment>
<name>A0ABU5ELD5_9PROT</name>
<keyword evidence="3" id="KW-0813">Transport</keyword>
<evidence type="ECO:0000256" key="3">
    <source>
        <dbReference type="ARBA" id="ARBA00022970"/>
    </source>
</evidence>
<dbReference type="InterPro" id="IPR028081">
    <property type="entry name" value="Leu-bd"/>
</dbReference>